<evidence type="ECO:0000256" key="1">
    <source>
        <dbReference type="ARBA" id="ARBA00004418"/>
    </source>
</evidence>
<evidence type="ECO:0000256" key="2">
    <source>
        <dbReference type="ARBA" id="ARBA00010742"/>
    </source>
</evidence>
<accession>A0A5C4MSH7</accession>
<dbReference type="OrthoDB" id="7808807at2"/>
<name>A0A5C4MSH7_9ACTN</name>
<dbReference type="AlphaFoldDB" id="A0A5C4MSH7"/>
<dbReference type="CDD" id="cd13652">
    <property type="entry name" value="PBP2_ThiY_THI5_like_1"/>
    <property type="match status" value="1"/>
</dbReference>
<reference evidence="7 8" key="1">
    <citation type="submission" date="2019-05" db="EMBL/GenBank/DDBJ databases">
        <title>Mumia sp. nov., isolated from the intestinal contents of plateau pika (Ochotona curzoniae) in the Qinghai-Tibet plateau of China.</title>
        <authorList>
            <person name="Tian Z."/>
        </authorList>
    </citation>
    <scope>NUCLEOTIDE SEQUENCE [LARGE SCALE GENOMIC DNA]</scope>
    <source>
        <strain evidence="8">527</strain>
        <strain evidence="7">Z527</strain>
    </source>
</reference>
<feature type="chain" id="PRO_5038307861" evidence="4">
    <location>
        <begin position="19"/>
        <end position="317"/>
    </location>
</feature>
<dbReference type="EMBL" id="VDFR01000068">
    <property type="protein sequence ID" value="TNC45252.1"/>
    <property type="molecule type" value="Genomic_DNA"/>
</dbReference>
<comment type="similarity">
    <text evidence="2">Belongs to the bacterial solute-binding protein SsuA/TauA family.</text>
</comment>
<keyword evidence="3 4" id="KW-0732">Signal</keyword>
<dbReference type="Gene3D" id="3.40.190.10">
    <property type="entry name" value="Periplasmic binding protein-like II"/>
    <property type="match status" value="2"/>
</dbReference>
<evidence type="ECO:0000313" key="8">
    <source>
        <dbReference type="Proteomes" id="UP000306740"/>
    </source>
</evidence>
<dbReference type="PANTHER" id="PTHR30024:SF47">
    <property type="entry name" value="TAURINE-BINDING PERIPLASMIC PROTEIN"/>
    <property type="match status" value="1"/>
</dbReference>
<sequence length="317" mass="33479">MRRTATAALAAAALTLVAACGGGDSAETNAEGDTKVKVGVIPIVDTAPIWLGKEKGFFEDEGIDLEITTTTGGAAAVPGVVSGDFDFAFGNVVSLMVGADQGLPLEFVTNGTSSAGERPDFGAVLVPEDSPIQTPKDLVGKTVSVNNLKNIGDTTVRHAIEQDGGDPADVKFVEVAFPDAPAALAKKQVDAIWVLEPFMSAALADGARVVTYNYLAMSPKLDIAGYFTTTQYIQENKDLVERFARAMNKSLDYAGQNEPEVREIVGTYTKIDEPTRAKMVLPVFRSEFDGPSMGLLGSVAVKYGTLEKEPDLDALLP</sequence>
<dbReference type="InterPro" id="IPR015168">
    <property type="entry name" value="SsuA/THI5"/>
</dbReference>
<comment type="subcellular location">
    <subcellularLocation>
        <location evidence="1">Periplasm</location>
    </subcellularLocation>
</comment>
<dbReference type="PROSITE" id="PS51257">
    <property type="entry name" value="PROKAR_LIPOPROTEIN"/>
    <property type="match status" value="1"/>
</dbReference>
<evidence type="ECO:0000256" key="4">
    <source>
        <dbReference type="SAM" id="SignalP"/>
    </source>
</evidence>
<comment type="caution">
    <text evidence="7">The sequence shown here is derived from an EMBL/GenBank/DDBJ whole genome shotgun (WGS) entry which is preliminary data.</text>
</comment>
<dbReference type="SUPFAM" id="SSF53850">
    <property type="entry name" value="Periplasmic binding protein-like II"/>
    <property type="match status" value="1"/>
</dbReference>
<evidence type="ECO:0000256" key="3">
    <source>
        <dbReference type="ARBA" id="ARBA00022729"/>
    </source>
</evidence>
<dbReference type="PANTHER" id="PTHR30024">
    <property type="entry name" value="ALIPHATIC SULFONATES-BINDING PROTEIN-RELATED"/>
    <property type="match status" value="1"/>
</dbReference>
<dbReference type="RefSeq" id="WP_139105769.1">
    <property type="nucleotide sequence ID" value="NZ_VDFR01000045.1"/>
</dbReference>
<dbReference type="SMART" id="SM00062">
    <property type="entry name" value="PBPb"/>
    <property type="match status" value="1"/>
</dbReference>
<dbReference type="Proteomes" id="UP000306740">
    <property type="component" value="Unassembled WGS sequence"/>
</dbReference>
<dbReference type="InterPro" id="IPR001638">
    <property type="entry name" value="Solute-binding_3/MltF_N"/>
</dbReference>
<evidence type="ECO:0000259" key="5">
    <source>
        <dbReference type="SMART" id="SM00062"/>
    </source>
</evidence>
<proteinExistence type="inferred from homology"/>
<organism evidence="7 8">
    <name type="scientific">Mumia zhuanghuii</name>
    <dbReference type="NCBI Taxonomy" id="2585211"/>
    <lineage>
        <taxon>Bacteria</taxon>
        <taxon>Bacillati</taxon>
        <taxon>Actinomycetota</taxon>
        <taxon>Actinomycetes</taxon>
        <taxon>Propionibacteriales</taxon>
        <taxon>Nocardioidaceae</taxon>
        <taxon>Mumia</taxon>
    </lineage>
</organism>
<protein>
    <submittedName>
        <fullName evidence="7">Nitrate ABC transporter substrate-binding protein</fullName>
    </submittedName>
</protein>
<feature type="signal peptide" evidence="4">
    <location>
        <begin position="1"/>
        <end position="18"/>
    </location>
</feature>
<feature type="domain" description="Solute-binding protein family 3/N-terminal" evidence="5">
    <location>
        <begin position="35"/>
        <end position="257"/>
    </location>
</feature>
<dbReference type="EMBL" id="VDFR01000045">
    <property type="protein sequence ID" value="TNC47440.1"/>
    <property type="molecule type" value="Genomic_DNA"/>
</dbReference>
<gene>
    <name evidence="7" type="ORF">FHE65_09755</name>
    <name evidence="6" type="ORF">FHE65_15040</name>
</gene>
<evidence type="ECO:0000313" key="6">
    <source>
        <dbReference type="EMBL" id="TNC45252.1"/>
    </source>
</evidence>
<dbReference type="Pfam" id="PF09084">
    <property type="entry name" value="NMT1"/>
    <property type="match status" value="1"/>
</dbReference>
<evidence type="ECO:0000313" key="7">
    <source>
        <dbReference type="EMBL" id="TNC47440.1"/>
    </source>
</evidence>
<dbReference type="GO" id="GO:0042597">
    <property type="term" value="C:periplasmic space"/>
    <property type="evidence" value="ECO:0007669"/>
    <property type="project" value="UniProtKB-SubCell"/>
</dbReference>